<comment type="caution">
    <text evidence="3">The sequence shown here is derived from an EMBL/GenBank/DDBJ whole genome shotgun (WGS) entry which is preliminary data.</text>
</comment>
<dbReference type="UniPathway" id="UPA00996">
    <property type="reaction ID" value="UER00366"/>
</dbReference>
<evidence type="ECO:0000256" key="2">
    <source>
        <dbReference type="ARBA" id="ARBA00022777"/>
    </source>
</evidence>
<evidence type="ECO:0000313" key="3">
    <source>
        <dbReference type="EMBL" id="PWI22493.1"/>
    </source>
</evidence>
<keyword evidence="2 3" id="KW-0418">Kinase</keyword>
<dbReference type="EMBL" id="QFVR01000065">
    <property type="protein sequence ID" value="PWI22493.1"/>
    <property type="molecule type" value="Genomic_DNA"/>
</dbReference>
<keyword evidence="1 3" id="KW-0808">Transferase</keyword>
<sequence>MRTLNDVPRRLVVAIGGNAVHPEDIRGTSQEQKSVAQITAEALLPLAQLDNELVITHGNGPVVGKIMMRQMLTMSRIPPMDMDICVAHSQGGIGYLLMQAIENALREQGNQRHVASLLTQVEVDKD</sequence>
<proteinExistence type="predicted"/>
<dbReference type="GO" id="GO:0005829">
    <property type="term" value="C:cytosol"/>
    <property type="evidence" value="ECO:0007669"/>
    <property type="project" value="TreeGrafter"/>
</dbReference>
<dbReference type="PANTHER" id="PTHR30409:SF1">
    <property type="entry name" value="CARBAMATE KINASE-RELATED"/>
    <property type="match status" value="1"/>
</dbReference>
<dbReference type="EC" id="2.7.2.2" evidence="3"/>
<dbReference type="PANTHER" id="PTHR30409">
    <property type="entry name" value="CARBAMATE KINASE"/>
    <property type="match status" value="1"/>
</dbReference>
<gene>
    <name evidence="3" type="ORF">DEX24_16880</name>
</gene>
<reference evidence="3 4" key="1">
    <citation type="submission" date="2018-05" db="EMBL/GenBank/DDBJ databases">
        <title>Kurthia sibirica genome sequence.</title>
        <authorList>
            <person name="Maclea K.S."/>
            <person name="Goen A.E."/>
        </authorList>
    </citation>
    <scope>NUCLEOTIDE SEQUENCE [LARGE SCALE GENOMIC DNA]</scope>
    <source>
        <strain evidence="3 4">ATCC 49154</strain>
    </source>
</reference>
<name>A0A2U3AD72_9BACL</name>
<dbReference type="SUPFAM" id="SSF53633">
    <property type="entry name" value="Carbamate kinase-like"/>
    <property type="match status" value="1"/>
</dbReference>
<dbReference type="GO" id="GO:0019546">
    <property type="term" value="P:L-arginine deiminase pathway"/>
    <property type="evidence" value="ECO:0007669"/>
    <property type="project" value="TreeGrafter"/>
</dbReference>
<protein>
    <submittedName>
        <fullName evidence="3">Carbamate kinase</fullName>
        <ecNumber evidence="3">2.7.2.2</ecNumber>
    </submittedName>
</protein>
<keyword evidence="4" id="KW-1185">Reference proteome</keyword>
<evidence type="ECO:0000256" key="1">
    <source>
        <dbReference type="ARBA" id="ARBA00022679"/>
    </source>
</evidence>
<dbReference type="InterPro" id="IPR003964">
    <property type="entry name" value="Carb_kinase"/>
</dbReference>
<dbReference type="InterPro" id="IPR036393">
    <property type="entry name" value="AceGlu_kinase-like_sf"/>
</dbReference>
<dbReference type="GO" id="GO:0008804">
    <property type="term" value="F:carbamate kinase activity"/>
    <property type="evidence" value="ECO:0007669"/>
    <property type="project" value="UniProtKB-EC"/>
</dbReference>
<accession>A0A2U3AD72</accession>
<dbReference type="Proteomes" id="UP000245938">
    <property type="component" value="Unassembled WGS sequence"/>
</dbReference>
<dbReference type="AlphaFoldDB" id="A0A2U3AD72"/>
<evidence type="ECO:0000313" key="4">
    <source>
        <dbReference type="Proteomes" id="UP000245938"/>
    </source>
</evidence>
<organism evidence="3 4">
    <name type="scientific">Kurthia sibirica</name>
    <dbReference type="NCBI Taxonomy" id="202750"/>
    <lineage>
        <taxon>Bacteria</taxon>
        <taxon>Bacillati</taxon>
        <taxon>Bacillota</taxon>
        <taxon>Bacilli</taxon>
        <taxon>Bacillales</taxon>
        <taxon>Caryophanaceae</taxon>
        <taxon>Kurthia</taxon>
    </lineage>
</organism>
<feature type="non-terminal residue" evidence="3">
    <location>
        <position position="126"/>
    </location>
</feature>
<dbReference type="Gene3D" id="3.40.1160.10">
    <property type="entry name" value="Acetylglutamate kinase-like"/>
    <property type="match status" value="1"/>
</dbReference>
<dbReference type="PRINTS" id="PR01469">
    <property type="entry name" value="CARBMTKINASE"/>
</dbReference>